<dbReference type="Pfam" id="PF13366">
    <property type="entry name" value="PDDEXK_3"/>
    <property type="match status" value="1"/>
</dbReference>
<dbReference type="RefSeq" id="WP_193985537.1">
    <property type="nucleotide sequence ID" value="NZ_JBHFNQ010000112.1"/>
</dbReference>
<sequence length="129" mass="14389">MRQPSQEVEQLAYAVIGAAIEVHRLLGPGFLEAVYEEALAVEFDLRGIPFKRQVVFAVHYKGQEVGEGRLDFLVGNNLIVELKALENVPPIQQARVISYLKATKHPLALLINFNVQILKDGIKRIVLSS</sequence>
<dbReference type="NCBIfam" id="TIGR04256">
    <property type="entry name" value="GxxExxY"/>
    <property type="match status" value="1"/>
</dbReference>
<gene>
    <name evidence="1" type="ORF">ACE1CC_14905</name>
</gene>
<dbReference type="EMBL" id="JBHFNQ010000112">
    <property type="protein sequence ID" value="MFB2878140.1"/>
    <property type="molecule type" value="Genomic_DNA"/>
</dbReference>
<evidence type="ECO:0000313" key="1">
    <source>
        <dbReference type="EMBL" id="MFB2878140.1"/>
    </source>
</evidence>
<name>A0ABV4X5V7_9CYAN</name>
<accession>A0ABV4X5V7</accession>
<reference evidence="1 2" key="1">
    <citation type="submission" date="2024-09" db="EMBL/GenBank/DDBJ databases">
        <title>Floridaenema gen nov. (Aerosakkonemataceae, Aerosakkonematales ord. nov., Cyanobacteria) from benthic tropical and subtropical fresh waters, with the description of four new species.</title>
        <authorList>
            <person name="Moretto J.A."/>
            <person name="Berthold D.E."/>
            <person name="Lefler F.W."/>
            <person name="Huang I.-S."/>
            <person name="Laughinghouse H. IV."/>
        </authorList>
    </citation>
    <scope>NUCLEOTIDE SEQUENCE [LARGE SCALE GENOMIC DNA]</scope>
    <source>
        <strain evidence="1 2">BLCC-F46</strain>
    </source>
</reference>
<organism evidence="1 2">
    <name type="scientific">Floridaenema aerugineum BLCC-F46</name>
    <dbReference type="NCBI Taxonomy" id="3153654"/>
    <lineage>
        <taxon>Bacteria</taxon>
        <taxon>Bacillati</taxon>
        <taxon>Cyanobacteriota</taxon>
        <taxon>Cyanophyceae</taxon>
        <taxon>Oscillatoriophycideae</taxon>
        <taxon>Aerosakkonematales</taxon>
        <taxon>Aerosakkonemataceae</taxon>
        <taxon>Floridanema</taxon>
        <taxon>Floridanema aerugineum</taxon>
    </lineage>
</organism>
<protein>
    <submittedName>
        <fullName evidence="1">GxxExxY protein</fullName>
    </submittedName>
</protein>
<dbReference type="InterPro" id="IPR026350">
    <property type="entry name" value="GxxExxY"/>
</dbReference>
<dbReference type="Proteomes" id="UP001576774">
    <property type="component" value="Unassembled WGS sequence"/>
</dbReference>
<evidence type="ECO:0000313" key="2">
    <source>
        <dbReference type="Proteomes" id="UP001576774"/>
    </source>
</evidence>
<comment type="caution">
    <text evidence="1">The sequence shown here is derived from an EMBL/GenBank/DDBJ whole genome shotgun (WGS) entry which is preliminary data.</text>
</comment>
<keyword evidence="2" id="KW-1185">Reference proteome</keyword>
<proteinExistence type="predicted"/>